<dbReference type="RefSeq" id="WP_379949578.1">
    <property type="nucleotide sequence ID" value="NZ_JBHMAF010000068.1"/>
</dbReference>
<organism evidence="1 2">
    <name type="scientific">Ectobacillus funiculus</name>
    <dbReference type="NCBI Taxonomy" id="137993"/>
    <lineage>
        <taxon>Bacteria</taxon>
        <taxon>Bacillati</taxon>
        <taxon>Bacillota</taxon>
        <taxon>Bacilli</taxon>
        <taxon>Bacillales</taxon>
        <taxon>Bacillaceae</taxon>
        <taxon>Ectobacillus</taxon>
    </lineage>
</organism>
<dbReference type="Proteomes" id="UP001589609">
    <property type="component" value="Unassembled WGS sequence"/>
</dbReference>
<accession>A0ABV5WFB0</accession>
<evidence type="ECO:0000313" key="1">
    <source>
        <dbReference type="EMBL" id="MFB9759279.1"/>
    </source>
</evidence>
<dbReference type="InterPro" id="IPR013321">
    <property type="entry name" value="Arc_rbn_hlx_hlx"/>
</dbReference>
<sequence length="51" mass="6048">MTKTEKQPRQRIELKFPAELLKRVEEYQDENAIGTRAETIYELIRKGLNAK</sequence>
<protein>
    <recommendedName>
        <fullName evidence="3">CopG family transcriptional regulator</fullName>
    </recommendedName>
</protein>
<reference evidence="1 2" key="1">
    <citation type="submission" date="2024-09" db="EMBL/GenBank/DDBJ databases">
        <authorList>
            <person name="Sun Q."/>
            <person name="Mori K."/>
        </authorList>
    </citation>
    <scope>NUCLEOTIDE SEQUENCE [LARGE SCALE GENOMIC DNA]</scope>
    <source>
        <strain evidence="1 2">JCM 11201</strain>
    </source>
</reference>
<proteinExistence type="predicted"/>
<keyword evidence="2" id="KW-1185">Reference proteome</keyword>
<evidence type="ECO:0008006" key="3">
    <source>
        <dbReference type="Google" id="ProtNLM"/>
    </source>
</evidence>
<gene>
    <name evidence="1" type="ORF">ACFFMS_12600</name>
</gene>
<evidence type="ECO:0000313" key="2">
    <source>
        <dbReference type="Proteomes" id="UP001589609"/>
    </source>
</evidence>
<comment type="caution">
    <text evidence="1">The sequence shown here is derived from an EMBL/GenBank/DDBJ whole genome shotgun (WGS) entry which is preliminary data.</text>
</comment>
<dbReference type="EMBL" id="JBHMAF010000068">
    <property type="protein sequence ID" value="MFB9759279.1"/>
    <property type="molecule type" value="Genomic_DNA"/>
</dbReference>
<dbReference type="Gene3D" id="1.10.1220.10">
    <property type="entry name" value="Met repressor-like"/>
    <property type="match status" value="1"/>
</dbReference>
<name>A0ABV5WFB0_9BACI</name>